<evidence type="ECO:0000313" key="2">
    <source>
        <dbReference type="EMBL" id="MTV56451.1"/>
    </source>
</evidence>
<dbReference type="AlphaFoldDB" id="A0A6I3T4J5"/>
<proteinExistence type="predicted"/>
<dbReference type="EMBL" id="WNKZ01000190">
    <property type="protein sequence ID" value="MTV56451.1"/>
    <property type="molecule type" value="Genomic_DNA"/>
</dbReference>
<feature type="domain" description="DUF4935" evidence="1">
    <location>
        <begin position="2"/>
        <end position="179"/>
    </location>
</feature>
<sequence length="211" mass="23962">MFIDTNVFLNFYHFADDDLTELDKLIKEIGDGGICLHIPEQVRNELARNRESKLKSATDEFSKHPLPAGVPRHMQTYTQYADYIAAIEQAKKLRGQLISIALADASNQTLQTDVLLRDLFAKSARYAEDDEVFGLALQRAQRGNPPGKAGSVGDQYNWEMLLKMVPDGDLHIVSRDGDYSSLLNKTRPHPSLETEWMEKKGFFTDFRETQP</sequence>
<dbReference type="InterPro" id="IPR032557">
    <property type="entry name" value="DUF4935"/>
</dbReference>
<dbReference type="OrthoDB" id="569642at2"/>
<gene>
    <name evidence="2" type="ORF">GM672_27425</name>
</gene>
<evidence type="ECO:0000313" key="3">
    <source>
        <dbReference type="Proteomes" id="UP000430634"/>
    </source>
</evidence>
<accession>A0A6I3T4J5</accession>
<dbReference type="Pfam" id="PF16289">
    <property type="entry name" value="PIN_12"/>
    <property type="match status" value="1"/>
</dbReference>
<dbReference type="CDD" id="cd09854">
    <property type="entry name" value="PIN_VapC-like"/>
    <property type="match status" value="1"/>
</dbReference>
<organism evidence="2 3">
    <name type="scientific">Pseudoduganella buxea</name>
    <dbReference type="NCBI Taxonomy" id="1949069"/>
    <lineage>
        <taxon>Bacteria</taxon>
        <taxon>Pseudomonadati</taxon>
        <taxon>Pseudomonadota</taxon>
        <taxon>Betaproteobacteria</taxon>
        <taxon>Burkholderiales</taxon>
        <taxon>Oxalobacteraceae</taxon>
        <taxon>Telluria group</taxon>
        <taxon>Pseudoduganella</taxon>
    </lineage>
</organism>
<name>A0A6I3T4J5_9BURK</name>
<comment type="caution">
    <text evidence="2">The sequence shown here is derived from an EMBL/GenBank/DDBJ whole genome shotgun (WGS) entry which is preliminary data.</text>
</comment>
<protein>
    <recommendedName>
        <fullName evidence="1">DUF4935 domain-containing protein</fullName>
    </recommendedName>
</protein>
<dbReference type="RefSeq" id="WP_155473657.1">
    <property type="nucleotide sequence ID" value="NZ_BMKG01000036.1"/>
</dbReference>
<evidence type="ECO:0000259" key="1">
    <source>
        <dbReference type="Pfam" id="PF16289"/>
    </source>
</evidence>
<reference evidence="2 3" key="1">
    <citation type="submission" date="2019-11" db="EMBL/GenBank/DDBJ databases">
        <title>Type strains purchased from KCTC, JCM and DSMZ.</title>
        <authorList>
            <person name="Lu H."/>
        </authorList>
    </citation>
    <scope>NUCLEOTIDE SEQUENCE [LARGE SCALE GENOMIC DNA]</scope>
    <source>
        <strain evidence="2 3">KCTC 52429</strain>
    </source>
</reference>
<dbReference type="Proteomes" id="UP000430634">
    <property type="component" value="Unassembled WGS sequence"/>
</dbReference>